<dbReference type="Proteomes" id="UP001215216">
    <property type="component" value="Chromosome"/>
</dbReference>
<feature type="domain" description="BPL/LPL catalytic" evidence="2">
    <location>
        <begin position="10"/>
        <end position="204"/>
    </location>
</feature>
<dbReference type="Gene3D" id="2.30.30.100">
    <property type="match status" value="1"/>
</dbReference>
<dbReference type="PANTHER" id="PTHR12835:SF5">
    <property type="entry name" value="BIOTIN--PROTEIN LIGASE"/>
    <property type="match status" value="1"/>
</dbReference>
<gene>
    <name evidence="3" type="ORF">P7079_02400</name>
</gene>
<dbReference type="PROSITE" id="PS51733">
    <property type="entry name" value="BPL_LPL_CATALYTIC"/>
    <property type="match status" value="1"/>
</dbReference>
<reference evidence="3 4" key="1">
    <citation type="submission" date="2023-03" db="EMBL/GenBank/DDBJ databases">
        <title>Complete genome of Arcanobacterium canis strain DSM 25104 isolated in 2010 from a canine otitis externa in Germany.</title>
        <authorList>
            <person name="Borowiak M."/>
            <person name="Kreitlow A."/>
            <person name="Malorny B."/>
            <person name="Laemmler C."/>
            <person name="Prenger-Berninghoff E."/>
            <person name="Ploetz M."/>
            <person name="Abdulmawjood A."/>
        </authorList>
    </citation>
    <scope>NUCLEOTIDE SEQUENCE [LARGE SCALE GENOMIC DNA]</scope>
    <source>
        <strain evidence="3 4">DSM 25104</strain>
    </source>
</reference>
<dbReference type="PANTHER" id="PTHR12835">
    <property type="entry name" value="BIOTIN PROTEIN LIGASE"/>
    <property type="match status" value="1"/>
</dbReference>
<dbReference type="InterPro" id="IPR004143">
    <property type="entry name" value="BPL_LPL_catalytic"/>
</dbReference>
<dbReference type="InterPro" id="IPR004408">
    <property type="entry name" value="Biotin_CoA_COase_ligase"/>
</dbReference>
<protein>
    <submittedName>
        <fullName evidence="3">Biotin--[acetyl-CoA-carboxylase] ligase</fullName>
        <ecNumber evidence="3">6.3.4.15</ecNumber>
    </submittedName>
</protein>
<dbReference type="SUPFAM" id="SSF55681">
    <property type="entry name" value="Class II aaRS and biotin synthetases"/>
    <property type="match status" value="1"/>
</dbReference>
<dbReference type="RefSeq" id="WP_278013245.1">
    <property type="nucleotide sequence ID" value="NZ_CP121208.1"/>
</dbReference>
<dbReference type="Gene3D" id="3.30.930.10">
    <property type="entry name" value="Bira Bifunctional Protein, Domain 2"/>
    <property type="match status" value="1"/>
</dbReference>
<keyword evidence="4" id="KW-1185">Reference proteome</keyword>
<sequence length="282" mass="29966">MAYERVHNSLTSQQALAQLYTPLTGSTQDDARAWYEDDNIPSFTVLSAGHQTAGRGRVGRVWEDRPDSGVLSTLVLTIPDTAANRAEIGWLTLMVALAARSAVQTAGGASAIAQIKWPNDIVINREACRDAHRHFKIGGILGELLGVRDGVITCAIGIGINVDQGIGDVPPLATSMRLAFGPQATGSADRILADILARLQTMLPVWIGGGEVRNELLRAELVDHSADIGHALTVNLAGGEEISGYARTIRIDGSLQLDTPSGPVAITPADVSMFAAEDWEQK</sequence>
<dbReference type="CDD" id="cd16442">
    <property type="entry name" value="BPL"/>
    <property type="match status" value="1"/>
</dbReference>
<proteinExistence type="predicted"/>
<dbReference type="EMBL" id="CP121208">
    <property type="protein sequence ID" value="WFM83850.1"/>
    <property type="molecule type" value="Genomic_DNA"/>
</dbReference>
<dbReference type="NCBIfam" id="TIGR00121">
    <property type="entry name" value="birA_ligase"/>
    <property type="match status" value="1"/>
</dbReference>
<evidence type="ECO:0000313" key="3">
    <source>
        <dbReference type="EMBL" id="WFM83850.1"/>
    </source>
</evidence>
<dbReference type="InterPro" id="IPR045864">
    <property type="entry name" value="aa-tRNA-synth_II/BPL/LPL"/>
</dbReference>
<dbReference type="Pfam" id="PF03099">
    <property type="entry name" value="BPL_LplA_LipB"/>
    <property type="match status" value="1"/>
</dbReference>
<dbReference type="GO" id="GO:0004077">
    <property type="term" value="F:biotin--[biotin carboxyl-carrier protein] ligase activity"/>
    <property type="evidence" value="ECO:0007669"/>
    <property type="project" value="UniProtKB-EC"/>
</dbReference>
<evidence type="ECO:0000256" key="1">
    <source>
        <dbReference type="ARBA" id="ARBA00022598"/>
    </source>
</evidence>
<evidence type="ECO:0000259" key="2">
    <source>
        <dbReference type="PROSITE" id="PS51733"/>
    </source>
</evidence>
<accession>A0ABY8G1A2</accession>
<dbReference type="EC" id="6.3.4.15" evidence="3"/>
<name>A0ABY8G1A2_9ACTO</name>
<organism evidence="3 4">
    <name type="scientific">Arcanobacterium canis</name>
    <dbReference type="NCBI Taxonomy" id="999183"/>
    <lineage>
        <taxon>Bacteria</taxon>
        <taxon>Bacillati</taxon>
        <taxon>Actinomycetota</taxon>
        <taxon>Actinomycetes</taxon>
        <taxon>Actinomycetales</taxon>
        <taxon>Actinomycetaceae</taxon>
        <taxon>Arcanobacterium</taxon>
    </lineage>
</organism>
<keyword evidence="1 3" id="KW-0436">Ligase</keyword>
<evidence type="ECO:0000313" key="4">
    <source>
        <dbReference type="Proteomes" id="UP001215216"/>
    </source>
</evidence>